<proteinExistence type="predicted"/>
<protein>
    <recommendedName>
        <fullName evidence="4">Lipoprotein</fullName>
    </recommendedName>
</protein>
<dbReference type="EMBL" id="JAHYXK010000033">
    <property type="protein sequence ID" value="MBW7469293.1"/>
    <property type="molecule type" value="Genomic_DNA"/>
</dbReference>
<sequence>MNFTLLKKLSRSLAFTLILSATSLACQENAEQQEEADSIENSTADATPVVNKRPAPKFFVIPEDMVKKRVWICENQTADVFHLKHDCPVLIECKGKGTFRNVTLPKAIEEYGRYNCQVCAKELDSIFDEDAVRIETGFGQQ</sequence>
<reference evidence="2 3" key="1">
    <citation type="journal article" date="2016" name="Int. J. Syst. Evol. Microbiol.">
        <title>Pontibacter aydingkolensis sp. nov., isolated from soil of a salt lake.</title>
        <authorList>
            <person name="Osman G."/>
            <person name="Zhang T."/>
            <person name="Lou K."/>
            <person name="Gao Y."/>
            <person name="Chang W."/>
            <person name="Lin Q."/>
            <person name="Yang H.M."/>
            <person name="Huo X.D."/>
            <person name="Wang N."/>
        </authorList>
    </citation>
    <scope>NUCLEOTIDE SEQUENCE [LARGE SCALE GENOMIC DNA]</scope>
    <source>
        <strain evidence="2 3">KACC 19255</strain>
    </source>
</reference>
<dbReference type="PROSITE" id="PS51257">
    <property type="entry name" value="PROKAR_LIPOPROTEIN"/>
    <property type="match status" value="1"/>
</dbReference>
<keyword evidence="1" id="KW-0732">Signal</keyword>
<dbReference type="RefSeq" id="WP_219879165.1">
    <property type="nucleotide sequence ID" value="NZ_JAHYXK010000033.1"/>
</dbReference>
<evidence type="ECO:0000313" key="3">
    <source>
        <dbReference type="Proteomes" id="UP000813018"/>
    </source>
</evidence>
<keyword evidence="3" id="KW-1185">Reference proteome</keyword>
<accession>A0ABS7CZK9</accession>
<name>A0ABS7CZK9_9BACT</name>
<organism evidence="2 3">
    <name type="scientific">Pontibacter aydingkolensis</name>
    <dbReference type="NCBI Taxonomy" id="1911536"/>
    <lineage>
        <taxon>Bacteria</taxon>
        <taxon>Pseudomonadati</taxon>
        <taxon>Bacteroidota</taxon>
        <taxon>Cytophagia</taxon>
        <taxon>Cytophagales</taxon>
        <taxon>Hymenobacteraceae</taxon>
        <taxon>Pontibacter</taxon>
    </lineage>
</organism>
<dbReference type="Proteomes" id="UP000813018">
    <property type="component" value="Unassembled WGS sequence"/>
</dbReference>
<feature type="chain" id="PRO_5046465550" description="Lipoprotein" evidence="1">
    <location>
        <begin position="26"/>
        <end position="141"/>
    </location>
</feature>
<evidence type="ECO:0000313" key="2">
    <source>
        <dbReference type="EMBL" id="MBW7469293.1"/>
    </source>
</evidence>
<feature type="signal peptide" evidence="1">
    <location>
        <begin position="1"/>
        <end position="25"/>
    </location>
</feature>
<evidence type="ECO:0000256" key="1">
    <source>
        <dbReference type="SAM" id="SignalP"/>
    </source>
</evidence>
<gene>
    <name evidence="2" type="ORF">K0O23_19645</name>
</gene>
<comment type="caution">
    <text evidence="2">The sequence shown here is derived from an EMBL/GenBank/DDBJ whole genome shotgun (WGS) entry which is preliminary data.</text>
</comment>
<evidence type="ECO:0008006" key="4">
    <source>
        <dbReference type="Google" id="ProtNLM"/>
    </source>
</evidence>